<name>A0ACA9S177_9GLOM</name>
<protein>
    <submittedName>
        <fullName evidence="1">6168_t:CDS:1</fullName>
    </submittedName>
</protein>
<gene>
    <name evidence="1" type="ORF">RPERSI_LOCUS25045</name>
</gene>
<dbReference type="Proteomes" id="UP000789920">
    <property type="component" value="Unassembled WGS sequence"/>
</dbReference>
<dbReference type="EMBL" id="CAJVQC010081785">
    <property type="protein sequence ID" value="CAG8819049.1"/>
    <property type="molecule type" value="Genomic_DNA"/>
</dbReference>
<evidence type="ECO:0000313" key="2">
    <source>
        <dbReference type="Proteomes" id="UP000789920"/>
    </source>
</evidence>
<feature type="non-terminal residue" evidence="1">
    <location>
        <position position="44"/>
    </location>
</feature>
<comment type="caution">
    <text evidence="1">The sequence shown here is derived from an EMBL/GenBank/DDBJ whole genome shotgun (WGS) entry which is preliminary data.</text>
</comment>
<organism evidence="1 2">
    <name type="scientific">Racocetra persica</name>
    <dbReference type="NCBI Taxonomy" id="160502"/>
    <lineage>
        <taxon>Eukaryota</taxon>
        <taxon>Fungi</taxon>
        <taxon>Fungi incertae sedis</taxon>
        <taxon>Mucoromycota</taxon>
        <taxon>Glomeromycotina</taxon>
        <taxon>Glomeromycetes</taxon>
        <taxon>Diversisporales</taxon>
        <taxon>Gigasporaceae</taxon>
        <taxon>Racocetra</taxon>
    </lineage>
</organism>
<accession>A0ACA9S177</accession>
<reference evidence="1" key="1">
    <citation type="submission" date="2021-06" db="EMBL/GenBank/DDBJ databases">
        <authorList>
            <person name="Kallberg Y."/>
            <person name="Tangrot J."/>
            <person name="Rosling A."/>
        </authorList>
    </citation>
    <scope>NUCLEOTIDE SEQUENCE</scope>
    <source>
        <strain evidence="1">MA461A</strain>
    </source>
</reference>
<sequence length="44" mass="5155">MQSNYQEFLNKEIYTLRTLPPLQSHSTHASTTHYVNVYTEQLLG</sequence>
<keyword evidence="2" id="KW-1185">Reference proteome</keyword>
<evidence type="ECO:0000313" key="1">
    <source>
        <dbReference type="EMBL" id="CAG8819049.1"/>
    </source>
</evidence>
<proteinExistence type="predicted"/>